<evidence type="ECO:0000313" key="3">
    <source>
        <dbReference type="Proteomes" id="UP001273589"/>
    </source>
</evidence>
<comment type="caution">
    <text evidence="2">The sequence shown here is derived from an EMBL/GenBank/DDBJ whole genome shotgun (WGS) entry which is preliminary data.</text>
</comment>
<organism evidence="2 3">
    <name type="scientific">Streptomyces europaeiscabiei</name>
    <dbReference type="NCBI Taxonomy" id="146819"/>
    <lineage>
        <taxon>Bacteria</taxon>
        <taxon>Bacillati</taxon>
        <taxon>Actinomycetota</taxon>
        <taxon>Actinomycetes</taxon>
        <taxon>Kitasatosporales</taxon>
        <taxon>Streptomycetaceae</taxon>
        <taxon>Streptomyces</taxon>
    </lineage>
</organism>
<dbReference type="AlphaFoldDB" id="A0AAJ2US86"/>
<dbReference type="EMBL" id="JARAWN010000553">
    <property type="protein sequence ID" value="MDX3136361.1"/>
    <property type="molecule type" value="Genomic_DNA"/>
</dbReference>
<gene>
    <name evidence="2" type="ORF">PV367_42700</name>
</gene>
<evidence type="ECO:0000256" key="1">
    <source>
        <dbReference type="SAM" id="MobiDB-lite"/>
    </source>
</evidence>
<accession>A0AAJ2US86</accession>
<evidence type="ECO:0000313" key="2">
    <source>
        <dbReference type="EMBL" id="MDX3136361.1"/>
    </source>
</evidence>
<feature type="non-terminal residue" evidence="2">
    <location>
        <position position="61"/>
    </location>
</feature>
<reference evidence="2" key="1">
    <citation type="journal article" date="2023" name="Microb. Genom.">
        <title>Mesoterricola silvestris gen. nov., sp. nov., Mesoterricola sediminis sp. nov., Geothrix oryzae sp. nov., Geothrix edaphica sp. nov., Geothrix rubra sp. nov., and Geothrix limicola sp. nov., six novel members of Acidobacteriota isolated from soils.</title>
        <authorList>
            <person name="Weisberg A.J."/>
            <person name="Pearce E."/>
            <person name="Kramer C.G."/>
            <person name="Chang J.H."/>
            <person name="Clarke C.R."/>
        </authorList>
    </citation>
    <scope>NUCLEOTIDE SEQUENCE</scope>
    <source>
        <strain evidence="2">ND06-05F</strain>
    </source>
</reference>
<sequence length="61" mass="6320">MRDTPRPQGTVGDTGSGPPQLRPGRALAHTTGASGSGSPHRSDGRPPQTPRGERHTDPVGR</sequence>
<name>A0AAJ2US86_9ACTN</name>
<proteinExistence type="predicted"/>
<feature type="compositionally biased region" description="Basic and acidic residues" evidence="1">
    <location>
        <begin position="51"/>
        <end position="61"/>
    </location>
</feature>
<protein>
    <submittedName>
        <fullName evidence="2">Phosphoesterase</fullName>
    </submittedName>
</protein>
<dbReference type="Proteomes" id="UP001273589">
    <property type="component" value="Unassembled WGS sequence"/>
</dbReference>
<feature type="region of interest" description="Disordered" evidence="1">
    <location>
        <begin position="1"/>
        <end position="61"/>
    </location>
</feature>